<dbReference type="InParanoid" id="D2VKJ8"/>
<comment type="similarity">
    <text evidence="1">Belongs to the peptidase C2 family.</text>
</comment>
<evidence type="ECO:0000313" key="14">
    <source>
        <dbReference type="EMBL" id="EFC42702.1"/>
    </source>
</evidence>
<keyword evidence="3 11" id="KW-0645">Protease</keyword>
<organism evidence="15">
    <name type="scientific">Naegleria gruberi</name>
    <name type="common">Amoeba</name>
    <dbReference type="NCBI Taxonomy" id="5762"/>
    <lineage>
        <taxon>Eukaryota</taxon>
        <taxon>Discoba</taxon>
        <taxon>Heterolobosea</taxon>
        <taxon>Tetramitia</taxon>
        <taxon>Eutetramitia</taxon>
        <taxon>Vahlkampfiidae</taxon>
        <taxon>Naegleria</taxon>
    </lineage>
</organism>
<evidence type="ECO:0000256" key="12">
    <source>
        <dbReference type="SAM" id="MobiDB-lite"/>
    </source>
</evidence>
<evidence type="ECO:0000259" key="13">
    <source>
        <dbReference type="PROSITE" id="PS50203"/>
    </source>
</evidence>
<evidence type="ECO:0000256" key="10">
    <source>
        <dbReference type="PIRSR" id="PIRSR622684-1"/>
    </source>
</evidence>
<feature type="domain" description="Calpain catalytic" evidence="13">
    <location>
        <begin position="2"/>
        <end position="303"/>
    </location>
</feature>
<evidence type="ECO:0000256" key="2">
    <source>
        <dbReference type="ARBA" id="ARBA00022553"/>
    </source>
</evidence>
<dbReference type="PRINTS" id="PR00704">
    <property type="entry name" value="CALPAIN"/>
</dbReference>
<dbReference type="Pfam" id="PF00648">
    <property type="entry name" value="Peptidase_C2"/>
    <property type="match status" value="1"/>
</dbReference>
<feature type="active site" evidence="10 11">
    <location>
        <position position="225"/>
    </location>
</feature>
<dbReference type="Gene3D" id="2.60.120.380">
    <property type="match status" value="1"/>
</dbReference>
<dbReference type="InterPro" id="IPR036213">
    <property type="entry name" value="Calpain_III_sf"/>
</dbReference>
<evidence type="ECO:0000313" key="15">
    <source>
        <dbReference type="Proteomes" id="UP000006671"/>
    </source>
</evidence>
<evidence type="ECO:0000256" key="1">
    <source>
        <dbReference type="ARBA" id="ARBA00007623"/>
    </source>
</evidence>
<dbReference type="InterPro" id="IPR022682">
    <property type="entry name" value="Calpain_domain_III"/>
</dbReference>
<evidence type="ECO:0000256" key="3">
    <source>
        <dbReference type="ARBA" id="ARBA00022670"/>
    </source>
</evidence>
<dbReference type="InterPro" id="IPR038765">
    <property type="entry name" value="Papain-like_cys_pep_sf"/>
</dbReference>
<evidence type="ECO:0000256" key="11">
    <source>
        <dbReference type="PROSITE-ProRule" id="PRU00239"/>
    </source>
</evidence>
<dbReference type="Pfam" id="PF01067">
    <property type="entry name" value="Calpain_III"/>
    <property type="match status" value="1"/>
</dbReference>
<name>D2VKJ8_NAEGR</name>
<dbReference type="Proteomes" id="UP000006671">
    <property type="component" value="Unassembled WGS sequence"/>
</dbReference>
<dbReference type="InterPro" id="IPR022684">
    <property type="entry name" value="Calpain_cysteine_protease"/>
</dbReference>
<keyword evidence="2" id="KW-0597">Phosphoprotein</keyword>
<dbReference type="VEuPathDB" id="AmoebaDB:NAEGRDRAFT_69418"/>
<dbReference type="Gene3D" id="3.90.70.10">
    <property type="entry name" value="Cysteine proteinases"/>
    <property type="match status" value="1"/>
</dbReference>
<dbReference type="InterPro" id="IPR000169">
    <property type="entry name" value="Pept_cys_AS"/>
</dbReference>
<protein>
    <submittedName>
        <fullName evidence="14">Predicted protein</fullName>
    </submittedName>
</protein>
<dbReference type="GO" id="GO:0008270">
    <property type="term" value="F:zinc ion binding"/>
    <property type="evidence" value="ECO:0007669"/>
    <property type="project" value="UniProtKB-KW"/>
</dbReference>
<gene>
    <name evidence="14" type="ORF">NAEGRDRAFT_69418</name>
</gene>
<keyword evidence="9" id="KW-0862">Zinc</keyword>
<dbReference type="eggNOG" id="KOG0045">
    <property type="taxonomic scope" value="Eukaryota"/>
</dbReference>
<dbReference type="EMBL" id="GG738878">
    <property type="protein sequence ID" value="EFC42702.1"/>
    <property type="molecule type" value="Genomic_DNA"/>
</dbReference>
<dbReference type="PROSITE" id="PS00139">
    <property type="entry name" value="THIOL_PROTEASE_CYS"/>
    <property type="match status" value="1"/>
</dbReference>
<dbReference type="SUPFAM" id="SSF49758">
    <property type="entry name" value="Calpain large subunit, middle domain (domain III)"/>
    <property type="match status" value="1"/>
</dbReference>
<keyword evidence="8 11" id="KW-0788">Thiol protease</keyword>
<dbReference type="SMART" id="SM00720">
    <property type="entry name" value="calpain_III"/>
    <property type="match status" value="1"/>
</dbReference>
<evidence type="ECO:0000256" key="8">
    <source>
        <dbReference type="ARBA" id="ARBA00022807"/>
    </source>
</evidence>
<dbReference type="PROSITE" id="PS50203">
    <property type="entry name" value="CALPAIN_CAT"/>
    <property type="match status" value="1"/>
</dbReference>
<dbReference type="SUPFAM" id="SSF54001">
    <property type="entry name" value="Cysteine proteinases"/>
    <property type="match status" value="1"/>
</dbReference>
<reference evidence="14 15" key="1">
    <citation type="journal article" date="2010" name="Cell">
        <title>The genome of Naegleria gruberi illuminates early eukaryotic versatility.</title>
        <authorList>
            <person name="Fritz-Laylin L.K."/>
            <person name="Prochnik S.E."/>
            <person name="Ginger M.L."/>
            <person name="Dacks J.B."/>
            <person name="Carpenter M.L."/>
            <person name="Field M.C."/>
            <person name="Kuo A."/>
            <person name="Paredez A."/>
            <person name="Chapman J."/>
            <person name="Pham J."/>
            <person name="Shu S."/>
            <person name="Neupane R."/>
            <person name="Cipriano M."/>
            <person name="Mancuso J."/>
            <person name="Tu H."/>
            <person name="Salamov A."/>
            <person name="Lindquist E."/>
            <person name="Shapiro H."/>
            <person name="Lucas S."/>
            <person name="Grigoriev I.V."/>
            <person name="Cande W.Z."/>
            <person name="Fulton C."/>
            <person name="Rokhsar D.S."/>
            <person name="Dawson S.C."/>
        </authorList>
    </citation>
    <scope>NUCLEOTIDE SEQUENCE [LARGE SCALE GENOMIC DNA]</scope>
    <source>
        <strain evidence="14 15">NEG-M</strain>
    </source>
</reference>
<evidence type="ECO:0000256" key="4">
    <source>
        <dbReference type="ARBA" id="ARBA00022723"/>
    </source>
</evidence>
<feature type="active site" evidence="10 11">
    <location>
        <position position="247"/>
    </location>
</feature>
<dbReference type="InterPro" id="IPR001300">
    <property type="entry name" value="Peptidase_C2_calpain_cat"/>
</dbReference>
<dbReference type="AlphaFoldDB" id="D2VKJ8"/>
<keyword evidence="7 11" id="KW-0378">Hydrolase</keyword>
<evidence type="ECO:0000256" key="5">
    <source>
        <dbReference type="ARBA" id="ARBA00022737"/>
    </source>
</evidence>
<dbReference type="STRING" id="5762.D2VKJ8"/>
<keyword evidence="5" id="KW-0677">Repeat</keyword>
<dbReference type="GO" id="GO:0004198">
    <property type="term" value="F:calcium-dependent cysteine-type endopeptidase activity"/>
    <property type="evidence" value="ECO:0007669"/>
    <property type="project" value="InterPro"/>
</dbReference>
<keyword evidence="4" id="KW-0479">Metal-binding</keyword>
<dbReference type="OMA" id="LNIQQWM"/>
<dbReference type="SMART" id="SM00230">
    <property type="entry name" value="CysPc"/>
    <property type="match status" value="1"/>
</dbReference>
<feature type="region of interest" description="Disordered" evidence="12">
    <location>
        <begin position="505"/>
        <end position="528"/>
    </location>
</feature>
<accession>D2VKJ8</accession>
<proteinExistence type="inferred from homology"/>
<sequence length="543" mass="62137">MPYIDDVFPADKSSLCYDPDGTVPEFVASVTSWKRPSQWTRTPSLFVDSTNPGDVEQGQLGDCWWLSALTVVSVIPDVLQRLFVEANEAEGRYTVRFYYQHEWKTVTIDDRIPCGKDGLPAFGHNTLKNEIWVCILEKALAKLLGSYEALDGGYLEEGVVMLTGGRPERLYVNNWSQNPGKQPWRKDRLWDKLVQYSTENVLMGTGISSSRGQTTDESKGLVAGHAYAILDVRETSDKKFKLIKLRNPWGQFEWKGPWSDASRNWTFQYRKEMGADTKDDGIFWMEFKDFCTYYDKITCCRLLNDSIFSFPMESKLKANLKNNLTFPYANWNRKRVEGAWDNECAGGMMNNMAFAKNPHFRLTVQKSGRFFLIIYRPYLSQDADAQYYRSGIGFAVYKGTDSNYKILPTDNSPNALLQYPVYARYNSIELDLDQGEYVITPCTMYSNRKGEFRFEVFSPNTFDIQPLEDNLRVGLCSSRGSRPTDDAPKMNSSITIGKNMISTSQQPLARSGKNLNTTPQPTKQPGSNMMTTYQFEFAQRNKF</sequence>
<keyword evidence="6" id="KW-0863">Zinc-finger</keyword>
<dbReference type="GeneID" id="8852253"/>
<dbReference type="GO" id="GO:0006508">
    <property type="term" value="P:proteolysis"/>
    <property type="evidence" value="ECO:0007669"/>
    <property type="project" value="UniProtKB-KW"/>
</dbReference>
<dbReference type="KEGG" id="ngr:NAEGRDRAFT_69418"/>
<feature type="active site" evidence="10 11">
    <location>
        <position position="63"/>
    </location>
</feature>
<dbReference type="PANTHER" id="PTHR10183:SF379">
    <property type="entry name" value="CALPAIN-5"/>
    <property type="match status" value="1"/>
</dbReference>
<dbReference type="FunFam" id="3.90.70.10:FF:000010">
    <property type="entry name" value="Calpain 15"/>
    <property type="match status" value="1"/>
</dbReference>
<evidence type="ECO:0000256" key="6">
    <source>
        <dbReference type="ARBA" id="ARBA00022771"/>
    </source>
</evidence>
<dbReference type="PANTHER" id="PTHR10183">
    <property type="entry name" value="CALPAIN"/>
    <property type="match status" value="1"/>
</dbReference>
<evidence type="ECO:0000256" key="7">
    <source>
        <dbReference type="ARBA" id="ARBA00022801"/>
    </source>
</evidence>
<keyword evidence="15" id="KW-1185">Reference proteome</keyword>
<dbReference type="RefSeq" id="XP_002675446.1">
    <property type="nucleotide sequence ID" value="XM_002675400.1"/>
</dbReference>
<dbReference type="OrthoDB" id="424753at2759"/>
<dbReference type="CDD" id="cd00044">
    <property type="entry name" value="CysPc"/>
    <property type="match status" value="1"/>
</dbReference>
<evidence type="ECO:0000256" key="9">
    <source>
        <dbReference type="ARBA" id="ARBA00022833"/>
    </source>
</evidence>
<dbReference type="InterPro" id="IPR022683">
    <property type="entry name" value="Calpain_III"/>
</dbReference>